<proteinExistence type="predicted"/>
<dbReference type="Proteomes" id="UP000325313">
    <property type="component" value="Unassembled WGS sequence"/>
</dbReference>
<organism evidence="2 3">
    <name type="scientific">Puccinia graminis f. sp. tritici</name>
    <dbReference type="NCBI Taxonomy" id="56615"/>
    <lineage>
        <taxon>Eukaryota</taxon>
        <taxon>Fungi</taxon>
        <taxon>Dikarya</taxon>
        <taxon>Basidiomycota</taxon>
        <taxon>Pucciniomycotina</taxon>
        <taxon>Pucciniomycetes</taxon>
        <taxon>Pucciniales</taxon>
        <taxon>Pucciniaceae</taxon>
        <taxon>Puccinia</taxon>
    </lineage>
</organism>
<name>A0A5B0PSQ9_PUCGR</name>
<feature type="compositionally biased region" description="Polar residues" evidence="1">
    <location>
        <begin position="7"/>
        <end position="18"/>
    </location>
</feature>
<reference evidence="2 3" key="1">
    <citation type="submission" date="2019-05" db="EMBL/GenBank/DDBJ databases">
        <title>Emergence of the Ug99 lineage of the wheat stem rust pathogen through somatic hybridization.</title>
        <authorList>
            <person name="Li F."/>
            <person name="Upadhyaya N.M."/>
            <person name="Sperschneider J."/>
            <person name="Matny O."/>
            <person name="Nguyen-Phuc H."/>
            <person name="Mago R."/>
            <person name="Raley C."/>
            <person name="Miller M.E."/>
            <person name="Silverstein K.A.T."/>
            <person name="Henningsen E."/>
            <person name="Hirsch C.D."/>
            <person name="Visser B."/>
            <person name="Pretorius Z.A."/>
            <person name="Steffenson B.J."/>
            <person name="Schwessinger B."/>
            <person name="Dodds P.N."/>
            <person name="Figueroa M."/>
        </authorList>
    </citation>
    <scope>NUCLEOTIDE SEQUENCE [LARGE SCALE GENOMIC DNA]</scope>
    <source>
        <strain evidence="2 3">Ug99</strain>
    </source>
</reference>
<feature type="compositionally biased region" description="Polar residues" evidence="1">
    <location>
        <begin position="90"/>
        <end position="107"/>
    </location>
</feature>
<feature type="region of interest" description="Disordered" evidence="1">
    <location>
        <begin position="76"/>
        <end position="109"/>
    </location>
</feature>
<dbReference type="EMBL" id="VDEP01000318">
    <property type="protein sequence ID" value="KAA1103733.1"/>
    <property type="molecule type" value="Genomic_DNA"/>
</dbReference>
<comment type="caution">
    <text evidence="2">The sequence shown here is derived from an EMBL/GenBank/DDBJ whole genome shotgun (WGS) entry which is preliminary data.</text>
</comment>
<accession>A0A5B0PSQ9</accession>
<sequence length="202" mass="22407">MIENTDDFNNYHSNQDPYQSPEPITHIAKKKKHRPQNTRTQAATDHFRSRSRFEVVIRNRGYPFFCPNTTPITTPNVSSSKASLGIQHGGPNNASCSPAPGSSTEPLPNTPAPVDFEALVAKLLDPNGDVKLKVHLITELREMIELCSRDVEFTKHLDIIISAVVEILSSTRPVQFLSRRLGIINIGFSSSTFCGAFPYTTL</sequence>
<protein>
    <submittedName>
        <fullName evidence="2">Uncharacterized protein</fullName>
    </submittedName>
</protein>
<evidence type="ECO:0000313" key="2">
    <source>
        <dbReference type="EMBL" id="KAA1103733.1"/>
    </source>
</evidence>
<feature type="region of interest" description="Disordered" evidence="1">
    <location>
        <begin position="1"/>
        <end position="22"/>
    </location>
</feature>
<dbReference type="AlphaFoldDB" id="A0A5B0PSQ9"/>
<evidence type="ECO:0000313" key="3">
    <source>
        <dbReference type="Proteomes" id="UP000325313"/>
    </source>
</evidence>
<evidence type="ECO:0000256" key="1">
    <source>
        <dbReference type="SAM" id="MobiDB-lite"/>
    </source>
</evidence>
<gene>
    <name evidence="2" type="ORF">PGTUg99_009633</name>
</gene>